<dbReference type="Gene3D" id="1.10.10.10">
    <property type="entry name" value="Winged helix-like DNA-binding domain superfamily/Winged helix DNA-binding domain"/>
    <property type="match status" value="1"/>
</dbReference>
<dbReference type="InterPro" id="IPR036388">
    <property type="entry name" value="WH-like_DNA-bd_sf"/>
</dbReference>
<evidence type="ECO:0000259" key="4">
    <source>
        <dbReference type="PROSITE" id="PS51077"/>
    </source>
</evidence>
<dbReference type="PROSITE" id="PS51078">
    <property type="entry name" value="ICLR_ED"/>
    <property type="match status" value="1"/>
</dbReference>
<evidence type="ECO:0000313" key="7">
    <source>
        <dbReference type="Proteomes" id="UP000640363"/>
    </source>
</evidence>
<dbReference type="Pfam" id="PF09339">
    <property type="entry name" value="HTH_IclR"/>
    <property type="match status" value="1"/>
</dbReference>
<evidence type="ECO:0000256" key="1">
    <source>
        <dbReference type="ARBA" id="ARBA00023015"/>
    </source>
</evidence>
<protein>
    <submittedName>
        <fullName evidence="6">IclR family transcriptional regulator</fullName>
    </submittedName>
</protein>
<evidence type="ECO:0000256" key="2">
    <source>
        <dbReference type="ARBA" id="ARBA00023125"/>
    </source>
</evidence>
<dbReference type="Proteomes" id="UP000640363">
    <property type="component" value="Unassembled WGS sequence"/>
</dbReference>
<dbReference type="SMART" id="SM00346">
    <property type="entry name" value="HTH_ICLR"/>
    <property type="match status" value="1"/>
</dbReference>
<evidence type="ECO:0000259" key="5">
    <source>
        <dbReference type="PROSITE" id="PS51078"/>
    </source>
</evidence>
<dbReference type="CDD" id="cd00090">
    <property type="entry name" value="HTH_ARSR"/>
    <property type="match status" value="1"/>
</dbReference>
<comment type="caution">
    <text evidence="6">The sequence shown here is derived from an EMBL/GenBank/DDBJ whole genome shotgun (WGS) entry which is preliminary data.</text>
</comment>
<reference evidence="6 7" key="1">
    <citation type="submission" date="2020-08" db="EMBL/GenBank/DDBJ databases">
        <authorList>
            <person name="Liu C."/>
            <person name="Sun Q."/>
        </authorList>
    </citation>
    <scope>NUCLEOTIDE SEQUENCE [LARGE SCALE GENOMIC DNA]</scope>
    <source>
        <strain evidence="6 7">NSJ-78</strain>
    </source>
</reference>
<sequence>MNMVQSIERGIEILKLLEAGPLGVTELANATALPKATVHRLLKTFEAHHWVEFNRAKKYQLSWGILPMAKSFLASLDVRAIAQPYMVAIRDQLQQSVNLFLAQGDYRICIERVAADKPLRHDIKIGTVYSIFKGAAGKIFGAYMADFKDTDMSAGESAQIRHDGYVVTRGNRVPDAASVAVPIFSFGNKLEAVMTISGPIGDYTEEHVKEYLSVMMELGQTISKQMGATL</sequence>
<dbReference type="PANTHER" id="PTHR30136:SF35">
    <property type="entry name" value="HTH-TYPE TRANSCRIPTIONAL REGULATOR RV1719"/>
    <property type="match status" value="1"/>
</dbReference>
<dbReference type="InterPro" id="IPR014757">
    <property type="entry name" value="Tscrpt_reg_IclR_C"/>
</dbReference>
<accession>A0ABR7JV70</accession>
<evidence type="ECO:0000256" key="3">
    <source>
        <dbReference type="ARBA" id="ARBA00023163"/>
    </source>
</evidence>
<dbReference type="PROSITE" id="PS51077">
    <property type="entry name" value="HTH_ICLR"/>
    <property type="match status" value="1"/>
</dbReference>
<keyword evidence="7" id="KW-1185">Reference proteome</keyword>
<organism evidence="6 7">
    <name type="scientific">Veillonella hominis</name>
    <dbReference type="NCBI Taxonomy" id="2764330"/>
    <lineage>
        <taxon>Bacteria</taxon>
        <taxon>Bacillati</taxon>
        <taxon>Bacillota</taxon>
        <taxon>Negativicutes</taxon>
        <taxon>Veillonellales</taxon>
        <taxon>Veillonellaceae</taxon>
        <taxon>Veillonella</taxon>
    </lineage>
</organism>
<feature type="domain" description="HTH iclR-type" evidence="4">
    <location>
        <begin position="4"/>
        <end position="63"/>
    </location>
</feature>
<dbReference type="InterPro" id="IPR005471">
    <property type="entry name" value="Tscrpt_reg_IclR_N"/>
</dbReference>
<keyword evidence="3" id="KW-0804">Transcription</keyword>
<name>A0ABR7JV70_9FIRM</name>
<dbReference type="InterPro" id="IPR036390">
    <property type="entry name" value="WH_DNA-bd_sf"/>
</dbReference>
<proteinExistence type="predicted"/>
<dbReference type="InterPro" id="IPR011991">
    <property type="entry name" value="ArsR-like_HTH"/>
</dbReference>
<dbReference type="PANTHER" id="PTHR30136">
    <property type="entry name" value="HELIX-TURN-HELIX TRANSCRIPTIONAL REGULATOR, ICLR FAMILY"/>
    <property type="match status" value="1"/>
</dbReference>
<feature type="domain" description="IclR-ED" evidence="5">
    <location>
        <begin position="64"/>
        <end position="228"/>
    </location>
</feature>
<dbReference type="SUPFAM" id="SSF55781">
    <property type="entry name" value="GAF domain-like"/>
    <property type="match status" value="1"/>
</dbReference>
<dbReference type="InterPro" id="IPR029016">
    <property type="entry name" value="GAF-like_dom_sf"/>
</dbReference>
<gene>
    <name evidence="6" type="ORF">H8892_02060</name>
</gene>
<keyword evidence="1" id="KW-0805">Transcription regulation</keyword>
<evidence type="ECO:0000313" key="6">
    <source>
        <dbReference type="EMBL" id="MBC6000738.1"/>
    </source>
</evidence>
<dbReference type="EMBL" id="JACRWI010000001">
    <property type="protein sequence ID" value="MBC6000738.1"/>
    <property type="molecule type" value="Genomic_DNA"/>
</dbReference>
<dbReference type="Pfam" id="PF01614">
    <property type="entry name" value="IclR_C"/>
    <property type="match status" value="2"/>
</dbReference>
<dbReference type="Gene3D" id="3.30.450.40">
    <property type="match status" value="2"/>
</dbReference>
<keyword evidence="2" id="KW-0238">DNA-binding</keyword>
<dbReference type="InterPro" id="IPR050707">
    <property type="entry name" value="HTH_MetabolicPath_Reg"/>
</dbReference>
<dbReference type="SUPFAM" id="SSF46785">
    <property type="entry name" value="Winged helix' DNA-binding domain"/>
    <property type="match status" value="1"/>
</dbReference>
<dbReference type="RefSeq" id="WP_120055139.1">
    <property type="nucleotide sequence ID" value="NZ_JACRWI010000001.1"/>
</dbReference>